<dbReference type="PANTHER" id="PTHR22916:SF3">
    <property type="entry name" value="UDP-GLCNAC:BETAGAL BETA-1,3-N-ACETYLGLUCOSAMINYLTRANSFERASE-LIKE PROTEIN 1"/>
    <property type="match status" value="1"/>
</dbReference>
<dbReference type="CDD" id="cd00761">
    <property type="entry name" value="Glyco_tranf_GTA_type"/>
    <property type="match status" value="1"/>
</dbReference>
<organism evidence="2 4">
    <name type="scientific">Agrobacterium vitis</name>
    <name type="common">Rhizobium vitis</name>
    <dbReference type="NCBI Taxonomy" id="373"/>
    <lineage>
        <taxon>Bacteria</taxon>
        <taxon>Pseudomonadati</taxon>
        <taxon>Pseudomonadota</taxon>
        <taxon>Alphaproteobacteria</taxon>
        <taxon>Hyphomicrobiales</taxon>
        <taxon>Rhizobiaceae</taxon>
        <taxon>Rhizobium/Agrobacterium group</taxon>
        <taxon>Agrobacterium</taxon>
    </lineage>
</organism>
<dbReference type="InterPro" id="IPR001173">
    <property type="entry name" value="Glyco_trans_2-like"/>
</dbReference>
<comment type="caution">
    <text evidence="2">The sequence shown here is derived from an EMBL/GenBank/DDBJ whole genome shotgun (WGS) entry which is preliminary data.</text>
</comment>
<dbReference type="GO" id="GO:0016758">
    <property type="term" value="F:hexosyltransferase activity"/>
    <property type="evidence" value="ECO:0007669"/>
    <property type="project" value="UniProtKB-ARBA"/>
</dbReference>
<feature type="domain" description="Glycosyltransferase 2-like" evidence="1">
    <location>
        <begin position="8"/>
        <end position="121"/>
    </location>
</feature>
<proteinExistence type="predicted"/>
<keyword evidence="2" id="KW-0808">Transferase</keyword>
<reference evidence="3 5" key="2">
    <citation type="submission" date="2019-12" db="EMBL/GenBank/DDBJ databases">
        <title>Whole-genome sequencing of Allorhizobium vitis.</title>
        <authorList>
            <person name="Gan H.M."/>
            <person name="Szegedi E."/>
            <person name="Burr T."/>
            <person name="Savka M.A."/>
        </authorList>
    </citation>
    <scope>NUCLEOTIDE SEQUENCE [LARGE SCALE GENOMIC DNA]</scope>
    <source>
        <strain evidence="3 5">CG516</strain>
    </source>
</reference>
<sequence>MMSVSVAVVIPFFQKEKGILSRALESIKSQKLDSDVEISVVIVDDSSPISAKEELADFEAGPNLRIVLLEKDNGGPGEARNMALDYLEADPVNYVAFLDSDDVWHDDHIQRALDGLVFGDFFFCNHVRGKYYADYFISLPGTRRALASDEDLICGDNYHAFRKGQLAEVMIRECPPQTSTVVYRFKKNAGLRFNGALRSAGEDHVFWIELCLFNDTVIDPKINVSCLEGVNLYWSNVSWASPKSVAIQGCLALQYNYLKDTPVILLADPETVLFRQKLYEGAYTYALLRGLAKGYLPDFKVLMRLVAAYPGYLMRAPTSFQFFLRNRRVMTNETAVKSMPAEDAVA</sequence>
<evidence type="ECO:0000313" key="3">
    <source>
        <dbReference type="EMBL" id="MUZ74854.1"/>
    </source>
</evidence>
<dbReference type="Pfam" id="PF00535">
    <property type="entry name" value="Glycos_transf_2"/>
    <property type="match status" value="1"/>
</dbReference>
<dbReference type="EMBL" id="WPHR01000020">
    <property type="protein sequence ID" value="MUZ74854.1"/>
    <property type="molecule type" value="Genomic_DNA"/>
</dbReference>
<gene>
    <name evidence="2" type="ORF">DXT89_14995</name>
    <name evidence="3" type="ORF">GOZ90_19370</name>
</gene>
<protein>
    <submittedName>
        <fullName evidence="2 3">Glycosyltransferase</fullName>
    </submittedName>
</protein>
<dbReference type="Proteomes" id="UP000436911">
    <property type="component" value="Unassembled WGS sequence"/>
</dbReference>
<name>A0A368NY76_AGRVI</name>
<dbReference type="RefSeq" id="WP_060717019.1">
    <property type="nucleotide sequence ID" value="NZ_CP055265.1"/>
</dbReference>
<evidence type="ECO:0000259" key="1">
    <source>
        <dbReference type="Pfam" id="PF00535"/>
    </source>
</evidence>
<dbReference type="SUPFAM" id="SSF53448">
    <property type="entry name" value="Nucleotide-diphospho-sugar transferases"/>
    <property type="match status" value="1"/>
</dbReference>
<dbReference type="EMBL" id="QUSG01000007">
    <property type="protein sequence ID" value="KAA3526672.1"/>
    <property type="molecule type" value="Genomic_DNA"/>
</dbReference>
<reference evidence="2 4" key="1">
    <citation type="submission" date="2018-08" db="EMBL/GenBank/DDBJ databases">
        <title>Genome sequencing of Agrobacterium vitis strain ICMP 10754.</title>
        <authorList>
            <person name="Visnovsky S.B."/>
            <person name="Pitman A.R."/>
        </authorList>
    </citation>
    <scope>NUCLEOTIDE SEQUENCE [LARGE SCALE GENOMIC DNA]</scope>
    <source>
        <strain evidence="2 4">ICMP 10754</strain>
    </source>
</reference>
<dbReference type="PANTHER" id="PTHR22916">
    <property type="entry name" value="GLYCOSYLTRANSFERASE"/>
    <property type="match status" value="1"/>
</dbReference>
<dbReference type="InterPro" id="IPR029044">
    <property type="entry name" value="Nucleotide-diphossugar_trans"/>
</dbReference>
<evidence type="ECO:0000313" key="5">
    <source>
        <dbReference type="Proteomes" id="UP000477951"/>
    </source>
</evidence>
<dbReference type="Gene3D" id="3.90.550.10">
    <property type="entry name" value="Spore Coat Polysaccharide Biosynthesis Protein SpsA, Chain A"/>
    <property type="match status" value="1"/>
</dbReference>
<dbReference type="Proteomes" id="UP000477951">
    <property type="component" value="Unassembled WGS sequence"/>
</dbReference>
<evidence type="ECO:0000313" key="4">
    <source>
        <dbReference type="Proteomes" id="UP000436911"/>
    </source>
</evidence>
<dbReference type="AlphaFoldDB" id="A0A368NY76"/>
<evidence type="ECO:0000313" key="2">
    <source>
        <dbReference type="EMBL" id="KAA3526672.1"/>
    </source>
</evidence>
<accession>A0A368NY76</accession>